<dbReference type="InterPro" id="IPR028098">
    <property type="entry name" value="Glyco_trans_4-like_N"/>
</dbReference>
<comment type="caution">
    <text evidence="3">The sequence shown here is derived from an EMBL/GenBank/DDBJ whole genome shotgun (WGS) entry which is preliminary data.</text>
</comment>
<dbReference type="Proteomes" id="UP000261080">
    <property type="component" value="Unassembled WGS sequence"/>
</dbReference>
<dbReference type="PANTHER" id="PTHR45871">
    <property type="entry name" value="N-ACETYLGLUCOSAMINYL-PHOSPHATIDYLINOSITOL BIOSYNTHETIC PROTEIN"/>
    <property type="match status" value="1"/>
</dbReference>
<dbReference type="SUPFAM" id="SSF53756">
    <property type="entry name" value="UDP-Glycosyltransferase/glycogen phosphorylase"/>
    <property type="match status" value="1"/>
</dbReference>
<dbReference type="InterPro" id="IPR001296">
    <property type="entry name" value="Glyco_trans_1"/>
</dbReference>
<reference evidence="3 4" key="1">
    <citation type="submission" date="2018-08" db="EMBL/GenBank/DDBJ databases">
        <title>A genome reference for cultivated species of the human gut microbiota.</title>
        <authorList>
            <person name="Zou Y."/>
            <person name="Xue W."/>
            <person name="Luo G."/>
        </authorList>
    </citation>
    <scope>NUCLEOTIDE SEQUENCE [LARGE SCALE GENOMIC DNA]</scope>
    <source>
        <strain evidence="3 4">AF37-2AT</strain>
    </source>
</reference>
<dbReference type="Pfam" id="PF13439">
    <property type="entry name" value="Glyco_transf_4"/>
    <property type="match status" value="1"/>
</dbReference>
<evidence type="ECO:0000259" key="1">
    <source>
        <dbReference type="Pfam" id="PF00534"/>
    </source>
</evidence>
<dbReference type="PANTHER" id="PTHR45871:SF1">
    <property type="entry name" value="PHOSPHATIDYLINOSITOL N-ACETYLGLUCOSAMINYLTRANSFERASE SUBUNIT A"/>
    <property type="match status" value="1"/>
</dbReference>
<proteinExistence type="predicted"/>
<evidence type="ECO:0000313" key="3">
    <source>
        <dbReference type="EMBL" id="RGE85383.1"/>
    </source>
</evidence>
<dbReference type="OrthoDB" id="9806653at2"/>
<organism evidence="3 4">
    <name type="scientific">Sellimonas intestinalis</name>
    <dbReference type="NCBI Taxonomy" id="1653434"/>
    <lineage>
        <taxon>Bacteria</taxon>
        <taxon>Bacillati</taxon>
        <taxon>Bacillota</taxon>
        <taxon>Clostridia</taxon>
        <taxon>Lachnospirales</taxon>
        <taxon>Lachnospiraceae</taxon>
        <taxon>Sellimonas</taxon>
    </lineage>
</organism>
<keyword evidence="4" id="KW-1185">Reference proteome</keyword>
<evidence type="ECO:0000259" key="2">
    <source>
        <dbReference type="Pfam" id="PF13439"/>
    </source>
</evidence>
<dbReference type="EMBL" id="QVLX01000008">
    <property type="protein sequence ID" value="RGE85383.1"/>
    <property type="molecule type" value="Genomic_DNA"/>
</dbReference>
<dbReference type="RefSeq" id="WP_117493742.1">
    <property type="nucleotide sequence ID" value="NZ_CAUWLM010000004.1"/>
</dbReference>
<feature type="domain" description="Glycosyl transferase family 1" evidence="1">
    <location>
        <begin position="223"/>
        <end position="382"/>
    </location>
</feature>
<protein>
    <submittedName>
        <fullName evidence="3">Glycosyltransferase family 1 protein</fullName>
    </submittedName>
</protein>
<gene>
    <name evidence="3" type="ORF">DW016_12750</name>
</gene>
<evidence type="ECO:0000313" key="4">
    <source>
        <dbReference type="Proteomes" id="UP000261080"/>
    </source>
</evidence>
<accession>A0A3E3K008</accession>
<dbReference type="Pfam" id="PF00534">
    <property type="entry name" value="Glycos_transf_1"/>
    <property type="match status" value="1"/>
</dbReference>
<name>A0A3E3K008_9FIRM</name>
<keyword evidence="3" id="KW-0808">Transferase</keyword>
<sequence length="429" mass="50481">MNGIEKDMNTKINILMLTPDYTPVYSGVGTHVVNLCKNLYKSKQCNIYVVVIRMATIEEAKIKNSTKRLKKIVKEGITIFEVFIGDFTKRYYKRFGKQANIRELDYILPDGMLLEEIVECLRKEKLHIDIIHNHSFHNSVFCKLLAQYLDCPLIFTIHTNYNNKKHQKSLKKYLWEHSIKSSNCCILLSNIMKEEIGNILGDIPCEVIYNSIDIDAQNSYIEGDYERRNDLLYCGRLSRGKNVLQLFEAIKELITIEEFKDIKLYVAGEGGQRGNLEKYIKENQLSKNIIMLGRITQKELNEYYRQVRLTIIPSKREVFNTVALEASSKGCSLLLSPLDSFKEMFGENRIIFFDKFNAQSIYEKIKKYYFDIETLDYFAKKAFRHVKKCYAWEKNCMKIMSLYQRVISEYQREVDIESREQKVIVWLDD</sequence>
<feature type="domain" description="Glycosyltransferase subfamily 4-like N-terminal" evidence="2">
    <location>
        <begin position="26"/>
        <end position="215"/>
    </location>
</feature>
<dbReference type="GO" id="GO:0016757">
    <property type="term" value="F:glycosyltransferase activity"/>
    <property type="evidence" value="ECO:0007669"/>
    <property type="project" value="InterPro"/>
</dbReference>
<dbReference type="Gene3D" id="3.40.50.2000">
    <property type="entry name" value="Glycogen Phosphorylase B"/>
    <property type="match status" value="2"/>
</dbReference>
<dbReference type="CDD" id="cd03801">
    <property type="entry name" value="GT4_PimA-like"/>
    <property type="match status" value="1"/>
</dbReference>
<dbReference type="AlphaFoldDB" id="A0A3E3K008"/>